<organism evidence="7 8">
    <name type="scientific">Ramlibacter henchirensis</name>
    <dbReference type="NCBI Taxonomy" id="204072"/>
    <lineage>
        <taxon>Bacteria</taxon>
        <taxon>Pseudomonadati</taxon>
        <taxon>Pseudomonadota</taxon>
        <taxon>Betaproteobacteria</taxon>
        <taxon>Burkholderiales</taxon>
        <taxon>Comamonadaceae</taxon>
        <taxon>Ramlibacter</taxon>
    </lineage>
</organism>
<dbReference type="InterPro" id="IPR036291">
    <property type="entry name" value="NAD(P)-bd_dom_sf"/>
</dbReference>
<evidence type="ECO:0000256" key="4">
    <source>
        <dbReference type="SAM" id="MobiDB-lite"/>
    </source>
</evidence>
<dbReference type="Pfam" id="PF02826">
    <property type="entry name" value="2-Hacid_dh_C"/>
    <property type="match status" value="1"/>
</dbReference>
<dbReference type="InterPro" id="IPR029753">
    <property type="entry name" value="D-isomer_DH_CS"/>
</dbReference>
<proteinExistence type="inferred from homology"/>
<accession>A0A4Z0C3L0</accession>
<feature type="region of interest" description="Disordered" evidence="4">
    <location>
        <begin position="1"/>
        <end position="83"/>
    </location>
</feature>
<name>A0A4Z0C3L0_9BURK</name>
<dbReference type="GO" id="GO:0030267">
    <property type="term" value="F:glyoxylate reductase (NADPH) activity"/>
    <property type="evidence" value="ECO:0007669"/>
    <property type="project" value="TreeGrafter"/>
</dbReference>
<reference evidence="7 8" key="1">
    <citation type="submission" date="2019-03" db="EMBL/GenBank/DDBJ databases">
        <title>Ramlibacter henchirensis DSM 14656, whole genome shotgun sequence.</title>
        <authorList>
            <person name="Zhang X."/>
            <person name="Feng G."/>
            <person name="Zhu H."/>
        </authorList>
    </citation>
    <scope>NUCLEOTIDE SEQUENCE [LARGE SCALE GENOMIC DNA]</scope>
    <source>
        <strain evidence="7 8">DSM 14656</strain>
    </source>
</reference>
<dbReference type="AlphaFoldDB" id="A0A4Z0C3L0"/>
<feature type="domain" description="D-isomer specific 2-hydroxyacid dehydrogenase catalytic" evidence="5">
    <location>
        <begin position="114"/>
        <end position="420"/>
    </location>
</feature>
<dbReference type="SUPFAM" id="SSF52283">
    <property type="entry name" value="Formate/glycerate dehydrogenase catalytic domain-like"/>
    <property type="match status" value="1"/>
</dbReference>
<protein>
    <submittedName>
        <fullName evidence="7">D-2-hydroxyacid dehydrogenase</fullName>
    </submittedName>
</protein>
<comment type="similarity">
    <text evidence="3">Belongs to the D-isomer specific 2-hydroxyacid dehydrogenase family.</text>
</comment>
<comment type="caution">
    <text evidence="7">The sequence shown here is derived from an EMBL/GenBank/DDBJ whole genome shotgun (WGS) entry which is preliminary data.</text>
</comment>
<sequence length="423" mass="44725">MAIGPHRRVRRRARDHVRAAQPGGRAGHADEPAPERGRAQPAHHGTARGRGALDPRLPDAPTGDRGRPHARARAARLGHRDERRRAARAAAAHALKGTPLRIVYWAKLQLAKKEIIAALDAVPGVELQVTTTLEETLAALPGAHALALVHGPQHEARQVFAALTAPGSTVKWMHFISAGREGYEELGWPPGIIVSYAGGGVSPAVAEHAMALMLALVRRVPDMVQVVMARRAWDRTLIAPKARALEGGTLAIVGFGHIGRELAKRARAFDMRVVTVARTPQSDPNVDEALPLSSLHAALGQADVVAVAIALTPETTHLLDDAAFAACKPGALVINVARGPVLDQKALVRALQSGQLGGAGIDVSDPEPLPPDDPLWTCPNLIVSPHFAGSGSARSIERLAQGVADNLRRLMAGQPLQHVVSNG</sequence>
<dbReference type="EMBL" id="SMLM01000001">
    <property type="protein sequence ID" value="TFZ05424.1"/>
    <property type="molecule type" value="Genomic_DNA"/>
</dbReference>
<dbReference type="Gene3D" id="3.40.50.720">
    <property type="entry name" value="NAD(P)-binding Rossmann-like Domain"/>
    <property type="match status" value="2"/>
</dbReference>
<dbReference type="GO" id="GO:0005829">
    <property type="term" value="C:cytosol"/>
    <property type="evidence" value="ECO:0007669"/>
    <property type="project" value="TreeGrafter"/>
</dbReference>
<dbReference type="Proteomes" id="UP000298180">
    <property type="component" value="Unassembled WGS sequence"/>
</dbReference>
<dbReference type="OrthoDB" id="9805416at2"/>
<feature type="compositionally biased region" description="Basic residues" evidence="4">
    <location>
        <begin position="68"/>
        <end position="77"/>
    </location>
</feature>
<dbReference type="PROSITE" id="PS00671">
    <property type="entry name" value="D_2_HYDROXYACID_DH_3"/>
    <property type="match status" value="1"/>
</dbReference>
<evidence type="ECO:0000256" key="1">
    <source>
        <dbReference type="ARBA" id="ARBA00023002"/>
    </source>
</evidence>
<keyword evidence="2" id="KW-0520">NAD</keyword>
<feature type="compositionally biased region" description="Basic and acidic residues" evidence="4">
    <location>
        <begin position="51"/>
        <end position="67"/>
    </location>
</feature>
<dbReference type="InterPro" id="IPR006139">
    <property type="entry name" value="D-isomer_2_OHA_DH_cat_dom"/>
</dbReference>
<dbReference type="SUPFAM" id="SSF51735">
    <property type="entry name" value="NAD(P)-binding Rossmann-fold domains"/>
    <property type="match status" value="1"/>
</dbReference>
<evidence type="ECO:0000256" key="3">
    <source>
        <dbReference type="RuleBase" id="RU003719"/>
    </source>
</evidence>
<evidence type="ECO:0000259" key="6">
    <source>
        <dbReference type="Pfam" id="PF02826"/>
    </source>
</evidence>
<dbReference type="PANTHER" id="PTHR10996:SF178">
    <property type="entry name" value="2-HYDROXYACID DEHYDROGENASE YGL185C-RELATED"/>
    <property type="match status" value="1"/>
</dbReference>
<dbReference type="GO" id="GO:0051287">
    <property type="term" value="F:NAD binding"/>
    <property type="evidence" value="ECO:0007669"/>
    <property type="project" value="InterPro"/>
</dbReference>
<dbReference type="InterPro" id="IPR050223">
    <property type="entry name" value="D-isomer_2-hydroxyacid_DH"/>
</dbReference>
<dbReference type="Pfam" id="PF00389">
    <property type="entry name" value="2-Hacid_dh"/>
    <property type="match status" value="1"/>
</dbReference>
<evidence type="ECO:0000313" key="7">
    <source>
        <dbReference type="EMBL" id="TFZ05424.1"/>
    </source>
</evidence>
<evidence type="ECO:0000256" key="2">
    <source>
        <dbReference type="ARBA" id="ARBA00023027"/>
    </source>
</evidence>
<dbReference type="PANTHER" id="PTHR10996">
    <property type="entry name" value="2-HYDROXYACID DEHYDROGENASE-RELATED"/>
    <property type="match status" value="1"/>
</dbReference>
<keyword evidence="8" id="KW-1185">Reference proteome</keyword>
<evidence type="ECO:0000259" key="5">
    <source>
        <dbReference type="Pfam" id="PF00389"/>
    </source>
</evidence>
<feature type="domain" description="D-isomer specific 2-hydroxyacid dehydrogenase NAD-binding" evidence="6">
    <location>
        <begin position="210"/>
        <end position="388"/>
    </location>
</feature>
<feature type="compositionally biased region" description="Basic residues" evidence="4">
    <location>
        <begin position="1"/>
        <end position="15"/>
    </location>
</feature>
<keyword evidence="1 3" id="KW-0560">Oxidoreductase</keyword>
<dbReference type="GO" id="GO:0016618">
    <property type="term" value="F:hydroxypyruvate reductase [NAD(P)H] activity"/>
    <property type="evidence" value="ECO:0007669"/>
    <property type="project" value="TreeGrafter"/>
</dbReference>
<dbReference type="InterPro" id="IPR006140">
    <property type="entry name" value="D-isomer_DH_NAD-bd"/>
</dbReference>
<feature type="compositionally biased region" description="Basic and acidic residues" evidence="4">
    <location>
        <begin position="27"/>
        <end position="38"/>
    </location>
</feature>
<gene>
    <name evidence="7" type="ORF">EZ313_01770</name>
</gene>
<evidence type="ECO:0000313" key="8">
    <source>
        <dbReference type="Proteomes" id="UP000298180"/>
    </source>
</evidence>